<dbReference type="PROSITE" id="PS00076">
    <property type="entry name" value="PYRIDINE_REDOX_1"/>
    <property type="match status" value="1"/>
</dbReference>
<gene>
    <name evidence="10" type="ORF">METZ01_LOCUS354051</name>
</gene>
<dbReference type="Gene3D" id="3.50.50.60">
    <property type="entry name" value="FAD/NAD(P)-binding domain"/>
    <property type="match status" value="1"/>
</dbReference>
<evidence type="ECO:0000259" key="9">
    <source>
        <dbReference type="Pfam" id="PF07992"/>
    </source>
</evidence>
<dbReference type="PRINTS" id="PR00411">
    <property type="entry name" value="PNDRDTASEI"/>
</dbReference>
<dbReference type="InterPro" id="IPR036188">
    <property type="entry name" value="FAD/NAD-bd_sf"/>
</dbReference>
<dbReference type="InterPro" id="IPR012999">
    <property type="entry name" value="Pyr_OxRdtase_I_AS"/>
</dbReference>
<dbReference type="PANTHER" id="PTHR22912:SF217">
    <property type="entry name" value="DIHYDROLIPOYL DEHYDROGENASE"/>
    <property type="match status" value="1"/>
</dbReference>
<evidence type="ECO:0000256" key="4">
    <source>
        <dbReference type="ARBA" id="ARBA00022827"/>
    </source>
</evidence>
<feature type="domain" description="FAD/NAD(P)-binding" evidence="9">
    <location>
        <begin position="5"/>
        <end position="93"/>
    </location>
</feature>
<dbReference type="EMBL" id="UINC01124208">
    <property type="protein sequence ID" value="SVD01197.1"/>
    <property type="molecule type" value="Genomic_DNA"/>
</dbReference>
<accession>A0A382RVX4</accession>
<dbReference type="SUPFAM" id="SSF51905">
    <property type="entry name" value="FAD/NAD(P)-binding domain"/>
    <property type="match status" value="1"/>
</dbReference>
<proteinExistence type="inferred from homology"/>
<keyword evidence="8" id="KW-0676">Redox-active center</keyword>
<dbReference type="AlphaFoldDB" id="A0A382RVX4"/>
<keyword evidence="4" id="KW-0274">FAD</keyword>
<dbReference type="GO" id="GO:0050660">
    <property type="term" value="F:flavin adenine dinucleotide binding"/>
    <property type="evidence" value="ECO:0007669"/>
    <property type="project" value="TreeGrafter"/>
</dbReference>
<evidence type="ECO:0000256" key="5">
    <source>
        <dbReference type="ARBA" id="ARBA00023002"/>
    </source>
</evidence>
<dbReference type="InterPro" id="IPR023753">
    <property type="entry name" value="FAD/NAD-binding_dom"/>
</dbReference>
<evidence type="ECO:0000256" key="1">
    <source>
        <dbReference type="ARBA" id="ARBA00001974"/>
    </source>
</evidence>
<protein>
    <recommendedName>
        <fullName evidence="9">FAD/NAD(P)-binding domain-containing protein</fullName>
    </recommendedName>
</protein>
<reference evidence="10" key="1">
    <citation type="submission" date="2018-05" db="EMBL/GenBank/DDBJ databases">
        <authorList>
            <person name="Lanie J.A."/>
            <person name="Ng W.-L."/>
            <person name="Kazmierczak K.M."/>
            <person name="Andrzejewski T.M."/>
            <person name="Davidsen T.M."/>
            <person name="Wayne K.J."/>
            <person name="Tettelin H."/>
            <person name="Glass J.I."/>
            <person name="Rusch D."/>
            <person name="Podicherti R."/>
            <person name="Tsui H.-C.T."/>
            <person name="Winkler M.E."/>
        </authorList>
    </citation>
    <scope>NUCLEOTIDE SEQUENCE</scope>
</reference>
<evidence type="ECO:0000256" key="2">
    <source>
        <dbReference type="ARBA" id="ARBA00007532"/>
    </source>
</evidence>
<comment type="similarity">
    <text evidence="2">Belongs to the class-I pyridine nucleotide-disulfide oxidoreductase family.</text>
</comment>
<dbReference type="PANTHER" id="PTHR22912">
    <property type="entry name" value="DISULFIDE OXIDOREDUCTASE"/>
    <property type="match status" value="1"/>
</dbReference>
<keyword evidence="7" id="KW-1015">Disulfide bond</keyword>
<organism evidence="10">
    <name type="scientific">marine metagenome</name>
    <dbReference type="NCBI Taxonomy" id="408172"/>
    <lineage>
        <taxon>unclassified sequences</taxon>
        <taxon>metagenomes</taxon>
        <taxon>ecological metagenomes</taxon>
    </lineage>
</organism>
<evidence type="ECO:0000256" key="3">
    <source>
        <dbReference type="ARBA" id="ARBA00022630"/>
    </source>
</evidence>
<evidence type="ECO:0000313" key="10">
    <source>
        <dbReference type="EMBL" id="SVD01197.1"/>
    </source>
</evidence>
<name>A0A382RVX4_9ZZZZ</name>
<comment type="cofactor">
    <cofactor evidence="1">
        <name>FAD</name>
        <dbReference type="ChEBI" id="CHEBI:57692"/>
    </cofactor>
</comment>
<dbReference type="Pfam" id="PF07992">
    <property type="entry name" value="Pyr_redox_2"/>
    <property type="match status" value="1"/>
</dbReference>
<keyword evidence="3" id="KW-0285">Flavoprotein</keyword>
<evidence type="ECO:0000256" key="8">
    <source>
        <dbReference type="ARBA" id="ARBA00023284"/>
    </source>
</evidence>
<keyword evidence="6" id="KW-0520">NAD</keyword>
<evidence type="ECO:0000256" key="6">
    <source>
        <dbReference type="ARBA" id="ARBA00023027"/>
    </source>
</evidence>
<feature type="non-terminal residue" evidence="10">
    <location>
        <position position="101"/>
    </location>
</feature>
<keyword evidence="5" id="KW-0560">Oxidoreductase</keyword>
<dbReference type="GO" id="GO:0004148">
    <property type="term" value="F:dihydrolipoyl dehydrogenase (NADH) activity"/>
    <property type="evidence" value="ECO:0007669"/>
    <property type="project" value="TreeGrafter"/>
</dbReference>
<dbReference type="InterPro" id="IPR050151">
    <property type="entry name" value="Class-I_Pyr_Nuc-Dis_Oxidored"/>
</dbReference>
<evidence type="ECO:0000256" key="7">
    <source>
        <dbReference type="ARBA" id="ARBA00023157"/>
    </source>
</evidence>
<sequence length="101" mass="10829">MSRKFDIVVMGGGPGGYVAAIRAAQLGKSVAVVEKEALGGICLNWGCIPTKSLLKDSEVLHLVKNADKYGIDVDGYSVNFGTSVKRSRRVAKRLSKGIEYL</sequence>
<dbReference type="GO" id="GO:0006103">
    <property type="term" value="P:2-oxoglutarate metabolic process"/>
    <property type="evidence" value="ECO:0007669"/>
    <property type="project" value="TreeGrafter"/>
</dbReference>